<evidence type="ECO:0000256" key="6">
    <source>
        <dbReference type="ARBA" id="ARBA00023136"/>
    </source>
</evidence>
<reference evidence="8 9" key="1">
    <citation type="submission" date="2018-09" db="EMBL/GenBank/DDBJ databases">
        <title>Cohnella cavernae sp. nov., isolated from a karst cave.</title>
        <authorList>
            <person name="Zhu H."/>
        </authorList>
    </citation>
    <scope>NUCLEOTIDE SEQUENCE [LARGE SCALE GENOMIC DNA]</scope>
    <source>
        <strain evidence="8 9">K2E09-144</strain>
    </source>
</reference>
<accession>A0A398CIP1</accession>
<keyword evidence="6 7" id="KW-0472">Membrane</keyword>
<feature type="transmembrane region" description="Helical" evidence="7">
    <location>
        <begin position="106"/>
        <end position="128"/>
    </location>
</feature>
<feature type="transmembrane region" description="Helical" evidence="7">
    <location>
        <begin position="267"/>
        <end position="285"/>
    </location>
</feature>
<dbReference type="PANTHER" id="PTHR30106">
    <property type="entry name" value="INNER MEMBRANE PROTEIN YEIH-RELATED"/>
    <property type="match status" value="1"/>
</dbReference>
<keyword evidence="3" id="KW-1003">Cell membrane</keyword>
<comment type="subcellular location">
    <subcellularLocation>
        <location evidence="1">Cell membrane</location>
        <topology evidence="1">Multi-pass membrane protein</topology>
    </subcellularLocation>
</comment>
<dbReference type="InterPro" id="IPR018383">
    <property type="entry name" value="UPF0324_pro"/>
</dbReference>
<evidence type="ECO:0000256" key="4">
    <source>
        <dbReference type="ARBA" id="ARBA00022692"/>
    </source>
</evidence>
<dbReference type="OrthoDB" id="9811391at2"/>
<dbReference type="PANTHER" id="PTHR30106:SF2">
    <property type="entry name" value="UPF0324 INNER MEMBRANE PROTEIN YEIH"/>
    <property type="match status" value="1"/>
</dbReference>
<feature type="transmembrane region" description="Helical" evidence="7">
    <location>
        <begin position="22"/>
        <end position="41"/>
    </location>
</feature>
<gene>
    <name evidence="8" type="ORF">D3H35_14305</name>
</gene>
<sequence length="349" mass="36708">MIAKPQTPITANPFSAFPVPPLAGGILLTFLLALLGWTLSLLPGLDRLGALACTLFLATLYRHLFHYPEALRPGIRLSSGTLLRAAIVLFGLKLNVSELLGLGLPLLARSAGTIAFALAAVLLLGRLFKADRALTLLLAIGTGICGAAAIAAVSPIIRSKDEDTAIGAGLIALLGTAFAALYTLLQPWLPMDPSVYGIWSGLTLHEVAHVAMAASAGGPDALAEGLLAKLCRVFLLLPVCLMLAAWMKRKHKDKTGEEAGTIQRFPFPWFLLGFVAMSLVGSYLLPNVLDNPAPTLHGVSLLTTLLLAMAMAGLGLNVSLRDLRSRALRPLAAMAVASAALSTIVWFTL</sequence>
<dbReference type="Proteomes" id="UP000266340">
    <property type="component" value="Unassembled WGS sequence"/>
</dbReference>
<evidence type="ECO:0000256" key="3">
    <source>
        <dbReference type="ARBA" id="ARBA00022475"/>
    </source>
</evidence>
<evidence type="ECO:0000256" key="5">
    <source>
        <dbReference type="ARBA" id="ARBA00022989"/>
    </source>
</evidence>
<evidence type="ECO:0000313" key="9">
    <source>
        <dbReference type="Proteomes" id="UP000266340"/>
    </source>
</evidence>
<protein>
    <submittedName>
        <fullName evidence="8">Putative sulfate exporter family transporter</fullName>
    </submittedName>
</protein>
<dbReference type="Pfam" id="PF03601">
    <property type="entry name" value="Cons_hypoth698"/>
    <property type="match status" value="1"/>
</dbReference>
<evidence type="ECO:0000256" key="7">
    <source>
        <dbReference type="SAM" id="Phobius"/>
    </source>
</evidence>
<organism evidence="8 9">
    <name type="scientific">Cohnella faecalis</name>
    <dbReference type="NCBI Taxonomy" id="2315694"/>
    <lineage>
        <taxon>Bacteria</taxon>
        <taxon>Bacillati</taxon>
        <taxon>Bacillota</taxon>
        <taxon>Bacilli</taxon>
        <taxon>Bacillales</taxon>
        <taxon>Paenibacillaceae</taxon>
        <taxon>Cohnella</taxon>
    </lineage>
</organism>
<comment type="similarity">
    <text evidence="2">Belongs to the UPF0324 family.</text>
</comment>
<dbReference type="AlphaFoldDB" id="A0A398CIP1"/>
<feature type="transmembrane region" description="Helical" evidence="7">
    <location>
        <begin position="165"/>
        <end position="185"/>
    </location>
</feature>
<dbReference type="GO" id="GO:0005886">
    <property type="term" value="C:plasma membrane"/>
    <property type="evidence" value="ECO:0007669"/>
    <property type="project" value="UniProtKB-SubCell"/>
</dbReference>
<feature type="transmembrane region" description="Helical" evidence="7">
    <location>
        <begin position="134"/>
        <end position="153"/>
    </location>
</feature>
<evidence type="ECO:0000313" key="8">
    <source>
        <dbReference type="EMBL" id="RIE01942.1"/>
    </source>
</evidence>
<evidence type="ECO:0000256" key="2">
    <source>
        <dbReference type="ARBA" id="ARBA00007977"/>
    </source>
</evidence>
<dbReference type="RefSeq" id="WP_119149993.1">
    <property type="nucleotide sequence ID" value="NZ_JBHSOV010000020.1"/>
</dbReference>
<proteinExistence type="inferred from homology"/>
<keyword evidence="4 7" id="KW-0812">Transmembrane</keyword>
<keyword evidence="9" id="KW-1185">Reference proteome</keyword>
<feature type="transmembrane region" description="Helical" evidence="7">
    <location>
        <begin position="297"/>
        <end position="316"/>
    </location>
</feature>
<feature type="transmembrane region" description="Helical" evidence="7">
    <location>
        <begin position="226"/>
        <end position="246"/>
    </location>
</feature>
<name>A0A398CIP1_9BACL</name>
<dbReference type="EMBL" id="QXJM01000039">
    <property type="protein sequence ID" value="RIE01942.1"/>
    <property type="molecule type" value="Genomic_DNA"/>
</dbReference>
<evidence type="ECO:0000256" key="1">
    <source>
        <dbReference type="ARBA" id="ARBA00004651"/>
    </source>
</evidence>
<keyword evidence="5 7" id="KW-1133">Transmembrane helix</keyword>
<feature type="transmembrane region" description="Helical" evidence="7">
    <location>
        <begin position="328"/>
        <end position="347"/>
    </location>
</feature>
<comment type="caution">
    <text evidence="8">The sequence shown here is derived from an EMBL/GenBank/DDBJ whole genome shotgun (WGS) entry which is preliminary data.</text>
</comment>